<dbReference type="EMBL" id="FO082048">
    <property type="protein sequence ID" value="CCE84564.1"/>
    <property type="molecule type" value="Genomic_DNA"/>
</dbReference>
<evidence type="ECO:0000313" key="4">
    <source>
        <dbReference type="EMBL" id="CCE84564.1"/>
    </source>
</evidence>
<reference evidence="5" key="2">
    <citation type="journal article" date="2012" name="G3 (Bethesda)">
        <title>Pichia sorbitophila, an interspecies yeast hybrid reveals early steps of genome resolution following polyploidization.</title>
        <authorList>
            <person name="Leh Louis V."/>
            <person name="Despons L."/>
            <person name="Friedrich A."/>
            <person name="Martin T."/>
            <person name="Durrens P."/>
            <person name="Casaregola S."/>
            <person name="Neuveglise C."/>
            <person name="Fairhead C."/>
            <person name="Marck C."/>
            <person name="Cruz J.A."/>
            <person name="Straub M.L."/>
            <person name="Kugler V."/>
            <person name="Sacerdot C."/>
            <person name="Uzunov Z."/>
            <person name="Thierry A."/>
            <person name="Weiss S."/>
            <person name="Bleykasten C."/>
            <person name="De Montigny J."/>
            <person name="Jacques N."/>
            <person name="Jung P."/>
            <person name="Lemaire M."/>
            <person name="Mallet S."/>
            <person name="Morel G."/>
            <person name="Richard G.F."/>
            <person name="Sarkar A."/>
            <person name="Savel G."/>
            <person name="Schacherer J."/>
            <person name="Seret M.L."/>
            <person name="Talla E."/>
            <person name="Samson G."/>
            <person name="Jubin C."/>
            <person name="Poulain J."/>
            <person name="Vacherie B."/>
            <person name="Barbe V."/>
            <person name="Pelletier E."/>
            <person name="Sherman D.J."/>
            <person name="Westhof E."/>
            <person name="Weissenbach J."/>
            <person name="Baret P.V."/>
            <person name="Wincker P."/>
            <person name="Gaillardin C."/>
            <person name="Dujon B."/>
            <person name="Souciet J.L."/>
        </authorList>
    </citation>
    <scope>NUCLEOTIDE SEQUENCE [LARGE SCALE GENOMIC DNA]</scope>
    <source>
        <strain evidence="5">ATCC MYA-4447 / BCRC 22081 / CBS 7064 / NBRC 10061 / NRRL Y-12695</strain>
    </source>
</reference>
<dbReference type="InParanoid" id="G8Y7I4"/>
<dbReference type="InterPro" id="IPR044926">
    <property type="entry name" value="RGS_subdomain_2"/>
</dbReference>
<dbReference type="AlphaFoldDB" id="G8Y7I4"/>
<keyword evidence="5" id="KW-1185">Reference proteome</keyword>
<evidence type="ECO:0000313" key="3">
    <source>
        <dbReference type="EMBL" id="CCE83533.1"/>
    </source>
</evidence>
<dbReference type="InterPro" id="IPR036305">
    <property type="entry name" value="RGS_sf"/>
</dbReference>
<dbReference type="Proteomes" id="UP000005222">
    <property type="component" value="Chromosome L"/>
</dbReference>
<dbReference type="InterPro" id="IPR016137">
    <property type="entry name" value="RGS"/>
</dbReference>
<feature type="region of interest" description="Disordered" evidence="1">
    <location>
        <begin position="379"/>
        <end position="420"/>
    </location>
</feature>
<dbReference type="OrthoDB" id="4097096at2759"/>
<feature type="compositionally biased region" description="Polar residues" evidence="1">
    <location>
        <begin position="379"/>
        <end position="400"/>
    </location>
</feature>
<accession>G8Y7I4</accession>
<dbReference type="SMART" id="SM00315">
    <property type="entry name" value="RGS"/>
    <property type="match status" value="1"/>
</dbReference>
<evidence type="ECO:0000313" key="5">
    <source>
        <dbReference type="Proteomes" id="UP000005222"/>
    </source>
</evidence>
<dbReference type="Gene3D" id="1.10.167.10">
    <property type="entry name" value="Regulator of G-protein Signalling 4, domain 2"/>
    <property type="match status" value="1"/>
</dbReference>
<name>G8Y7I4_PICSO</name>
<protein>
    <submittedName>
        <fullName evidence="4">Piso0_004111 protein</fullName>
    </submittedName>
</protein>
<evidence type="ECO:0000256" key="1">
    <source>
        <dbReference type="SAM" id="MobiDB-lite"/>
    </source>
</evidence>
<gene>
    <name evidence="4" type="primary">Piso0_004111</name>
    <name evidence="3" type="ORF">GNLVRS01_PISO0K09690g</name>
    <name evidence="4" type="ORF">GNLVRS01_PISO0L09691g</name>
</gene>
<proteinExistence type="predicted"/>
<feature type="domain" description="RGS" evidence="2">
    <location>
        <begin position="43"/>
        <end position="273"/>
    </location>
</feature>
<reference evidence="4" key="1">
    <citation type="submission" date="2011-10" db="EMBL/GenBank/DDBJ databases">
        <authorList>
            <person name="Genoscope - CEA"/>
        </authorList>
    </citation>
    <scope>NUCLEOTIDE SEQUENCE</scope>
</reference>
<dbReference type="HOGENOM" id="CLU_636194_0_0_1"/>
<dbReference type="eggNOG" id="ENOG502T1UR">
    <property type="taxonomic scope" value="Eukaryota"/>
</dbReference>
<organism evidence="4 5">
    <name type="scientific">Pichia sorbitophila (strain ATCC MYA-4447 / BCRC 22081 / CBS 7064 / NBRC 10061 / NRRL Y-12695)</name>
    <name type="common">Hybrid yeast</name>
    <dbReference type="NCBI Taxonomy" id="559304"/>
    <lineage>
        <taxon>Eukaryota</taxon>
        <taxon>Fungi</taxon>
        <taxon>Dikarya</taxon>
        <taxon>Ascomycota</taxon>
        <taxon>Saccharomycotina</taxon>
        <taxon>Pichiomycetes</taxon>
        <taxon>Debaryomycetaceae</taxon>
        <taxon>Millerozyma</taxon>
    </lineage>
</organism>
<sequence>MIDTKTTNKPISTKANRWTRLVESGSQRIPPLEDLVHECFKYSIDQLADVEKQEQVKNFMKFTSDLHCRENLSFLIEIFRYEYYHAKIFGDEDGFMTPKQSYLNNSLPGTVESLPFPKHKQVARRSLRKRSTSSLRSDEHEPAKVFASTIDDLGYDDLHVQQLTSATWSQLMESNVEESDSHQGTDSDVPSLTNETIIEDQWHTIMSTYVYHNAPEQINLSGAAYQKIIDEDNNRGVLHDPIVFLTAKNEILQLLEENVYHAFVHFCKGKDSRTTSPLSQGRRVESPCEVSSELSLDSRMLSTANPAGTMDSPMLTPVTSLVSSPKMLPKKSKPKFLHMPLSSSVTSTETPSASTSSSSLSFSNFLGHFRVHSNSYQSNVPSLDGNTSDVSSTLSPNSISTKEKDDKFSKIGRLWKSKKK</sequence>
<dbReference type="SUPFAM" id="SSF48097">
    <property type="entry name" value="Regulator of G-protein signaling, RGS"/>
    <property type="match status" value="1"/>
</dbReference>
<dbReference type="Proteomes" id="UP000005222">
    <property type="component" value="Chromosome K"/>
</dbReference>
<dbReference type="EMBL" id="FO082049">
    <property type="protein sequence ID" value="CCE83533.1"/>
    <property type="molecule type" value="Genomic_DNA"/>
</dbReference>
<evidence type="ECO:0000259" key="2">
    <source>
        <dbReference type="SMART" id="SM00315"/>
    </source>
</evidence>